<protein>
    <submittedName>
        <fullName evidence="2">Uncharacterized protein</fullName>
    </submittedName>
</protein>
<gene>
    <name evidence="2" type="ORF">ABEG17_14325</name>
</gene>
<evidence type="ECO:0000256" key="1">
    <source>
        <dbReference type="SAM" id="Phobius"/>
    </source>
</evidence>
<keyword evidence="1" id="KW-0472">Membrane</keyword>
<reference evidence="2" key="1">
    <citation type="submission" date="2024-05" db="EMBL/GenBank/DDBJ databases">
        <authorList>
            <person name="Kim S."/>
            <person name="Heo J."/>
            <person name="Choi H."/>
            <person name="Choi Y."/>
            <person name="Kwon S.-W."/>
            <person name="Kim Y."/>
        </authorList>
    </citation>
    <scope>NUCLEOTIDE SEQUENCE</scope>
    <source>
        <strain evidence="2">KACC 23699</strain>
    </source>
</reference>
<sequence>MTQASRRTVHGVVAVVTVAAVLWQLSLVVAGESVLAESAQPGLATRLARFISYFTILSNLLVALVGLAFVGADRALERRRRTSLA</sequence>
<accession>A0AAU7JQP2</accession>
<proteinExistence type="predicted"/>
<feature type="transmembrane region" description="Helical" evidence="1">
    <location>
        <begin position="50"/>
        <end position="72"/>
    </location>
</feature>
<keyword evidence="1" id="KW-0812">Transmembrane</keyword>
<name>A0AAU7JQP2_9MICO</name>
<dbReference type="AlphaFoldDB" id="A0AAU7JQP2"/>
<organism evidence="2">
    <name type="scientific">Pedococcus sp. KACC 23699</name>
    <dbReference type="NCBI Taxonomy" id="3149228"/>
    <lineage>
        <taxon>Bacteria</taxon>
        <taxon>Bacillati</taxon>
        <taxon>Actinomycetota</taxon>
        <taxon>Actinomycetes</taxon>
        <taxon>Micrococcales</taxon>
        <taxon>Intrasporangiaceae</taxon>
        <taxon>Pedococcus</taxon>
    </lineage>
</organism>
<dbReference type="EMBL" id="CP157483">
    <property type="protein sequence ID" value="XBO42736.1"/>
    <property type="molecule type" value="Genomic_DNA"/>
</dbReference>
<dbReference type="RefSeq" id="WP_406830154.1">
    <property type="nucleotide sequence ID" value="NZ_CP157483.1"/>
</dbReference>
<keyword evidence="1" id="KW-1133">Transmembrane helix</keyword>
<evidence type="ECO:0000313" key="2">
    <source>
        <dbReference type="EMBL" id="XBO42736.1"/>
    </source>
</evidence>
<feature type="transmembrane region" description="Helical" evidence="1">
    <location>
        <begin position="12"/>
        <end position="30"/>
    </location>
</feature>